<feature type="binding site" evidence="9">
    <location>
        <begin position="40"/>
        <end position="41"/>
    </location>
    <ligand>
        <name>substrate</name>
    </ligand>
</feature>
<comment type="subcellular location">
    <subcellularLocation>
        <location evidence="9">Cytoplasm</location>
    </subcellularLocation>
</comment>
<comment type="catalytic activity">
    <reaction evidence="8 9">
        <text>N-acetyl-L-glutamate + ATP = N-acetyl-L-glutamyl 5-phosphate + ADP</text>
        <dbReference type="Rhea" id="RHEA:14629"/>
        <dbReference type="ChEBI" id="CHEBI:30616"/>
        <dbReference type="ChEBI" id="CHEBI:44337"/>
        <dbReference type="ChEBI" id="CHEBI:57936"/>
        <dbReference type="ChEBI" id="CHEBI:456216"/>
        <dbReference type="EC" id="2.7.2.8"/>
    </reaction>
</comment>
<keyword evidence="4 9" id="KW-0808">Transferase</keyword>
<dbReference type="AlphaFoldDB" id="A0A4Q0NXA4"/>
<feature type="domain" description="Aspartate/glutamate/uridylate kinase" evidence="10">
    <location>
        <begin position="3"/>
        <end position="239"/>
    </location>
</feature>
<dbReference type="InterPro" id="IPR037528">
    <property type="entry name" value="ArgB"/>
</dbReference>
<dbReference type="Proteomes" id="UP000289821">
    <property type="component" value="Unassembled WGS sequence"/>
</dbReference>
<comment type="caution">
    <text evidence="11">The sequence shown here is derived from an EMBL/GenBank/DDBJ whole genome shotgun (WGS) entry which is preliminary data.</text>
</comment>
<comment type="pathway">
    <text evidence="1 9">Amino-acid biosynthesis; L-arginine biosynthesis; N(2)-acetyl-L-ornithine from L-glutamate: step 2/4.</text>
</comment>
<keyword evidence="2 9" id="KW-0055">Arginine biosynthesis</keyword>
<dbReference type="InterPro" id="IPR036393">
    <property type="entry name" value="AceGlu_kinase-like_sf"/>
</dbReference>
<dbReference type="UniPathway" id="UPA00068">
    <property type="reaction ID" value="UER00107"/>
</dbReference>
<proteinExistence type="inferred from homology"/>
<keyword evidence="5 9" id="KW-0547">Nucleotide-binding</keyword>
<gene>
    <name evidence="9" type="primary">argB</name>
    <name evidence="11" type="ORF">DSM04_102495</name>
</gene>
<dbReference type="PIRSF" id="PIRSF000728">
    <property type="entry name" value="NAGK"/>
    <property type="match status" value="1"/>
</dbReference>
<evidence type="ECO:0000256" key="1">
    <source>
        <dbReference type="ARBA" id="ARBA00004828"/>
    </source>
</evidence>
<keyword evidence="9" id="KW-0963">Cytoplasm</keyword>
<keyword evidence="6 9" id="KW-0418">Kinase</keyword>
<dbReference type="GO" id="GO:0042450">
    <property type="term" value="P:L-arginine biosynthetic process via ornithine"/>
    <property type="evidence" value="ECO:0007669"/>
    <property type="project" value="UniProtKB-UniRule"/>
</dbReference>
<dbReference type="SUPFAM" id="SSF53633">
    <property type="entry name" value="Carbamate kinase-like"/>
    <property type="match status" value="1"/>
</dbReference>
<feature type="binding site" evidence="9">
    <location>
        <position position="62"/>
    </location>
    <ligand>
        <name>substrate</name>
    </ligand>
</feature>
<keyword evidence="12" id="KW-1185">Reference proteome</keyword>
<dbReference type="RefSeq" id="WP_128760567.1">
    <property type="nucleotide sequence ID" value="NZ_QOVI01000002.1"/>
</dbReference>
<feature type="site" description="Transition state stabilizer" evidence="9">
    <location>
        <position position="8"/>
    </location>
</feature>
<reference evidence="11 12" key="1">
    <citation type="submission" date="2018-07" db="EMBL/GenBank/DDBJ databases">
        <title>Leeuwenhoekiella genomics.</title>
        <authorList>
            <person name="Tahon G."/>
            <person name="Willems A."/>
        </authorList>
    </citation>
    <scope>NUCLEOTIDE SEQUENCE [LARGE SCALE GENOMIC DNA]</scope>
    <source>
        <strain evidence="11 12">R-50232</strain>
    </source>
</reference>
<name>A0A4Q0NXA4_9FLAO</name>
<evidence type="ECO:0000256" key="6">
    <source>
        <dbReference type="ARBA" id="ARBA00022777"/>
    </source>
</evidence>
<evidence type="ECO:0000256" key="3">
    <source>
        <dbReference type="ARBA" id="ARBA00022605"/>
    </source>
</evidence>
<dbReference type="EMBL" id="QOVI01000002">
    <property type="protein sequence ID" value="RXG16913.1"/>
    <property type="molecule type" value="Genomic_DNA"/>
</dbReference>
<evidence type="ECO:0000256" key="2">
    <source>
        <dbReference type="ARBA" id="ARBA00022571"/>
    </source>
</evidence>
<dbReference type="GO" id="GO:0005737">
    <property type="term" value="C:cytoplasm"/>
    <property type="evidence" value="ECO:0007669"/>
    <property type="project" value="UniProtKB-SubCell"/>
</dbReference>
<dbReference type="NCBIfam" id="TIGR00761">
    <property type="entry name" value="argB"/>
    <property type="match status" value="1"/>
</dbReference>
<dbReference type="EC" id="2.7.2.8" evidence="9"/>
<accession>A0A4Q0NXA4</accession>
<keyword evidence="3 9" id="KW-0028">Amino-acid biosynthesis</keyword>
<evidence type="ECO:0000313" key="11">
    <source>
        <dbReference type="EMBL" id="RXG16913.1"/>
    </source>
</evidence>
<dbReference type="GO" id="GO:0005524">
    <property type="term" value="F:ATP binding"/>
    <property type="evidence" value="ECO:0007669"/>
    <property type="project" value="UniProtKB-UniRule"/>
</dbReference>
<dbReference type="CDD" id="cd04238">
    <property type="entry name" value="AAK_NAGK-like"/>
    <property type="match status" value="1"/>
</dbReference>
<evidence type="ECO:0000256" key="7">
    <source>
        <dbReference type="ARBA" id="ARBA00022840"/>
    </source>
</evidence>
<evidence type="ECO:0000256" key="8">
    <source>
        <dbReference type="ARBA" id="ARBA00048141"/>
    </source>
</evidence>
<evidence type="ECO:0000256" key="5">
    <source>
        <dbReference type="ARBA" id="ARBA00022741"/>
    </source>
</evidence>
<dbReference type="InterPro" id="IPR004662">
    <property type="entry name" value="AcgluKinase_fam"/>
</dbReference>
<feature type="site" description="Transition state stabilizer" evidence="9">
    <location>
        <position position="223"/>
    </location>
</feature>
<dbReference type="OrthoDB" id="9803155at2"/>
<evidence type="ECO:0000313" key="12">
    <source>
        <dbReference type="Proteomes" id="UP000289821"/>
    </source>
</evidence>
<feature type="binding site" evidence="9">
    <location>
        <position position="157"/>
    </location>
    <ligand>
        <name>substrate</name>
    </ligand>
</feature>
<dbReference type="Gene3D" id="3.40.1160.10">
    <property type="entry name" value="Acetylglutamate kinase-like"/>
    <property type="match status" value="1"/>
</dbReference>
<evidence type="ECO:0000256" key="9">
    <source>
        <dbReference type="HAMAP-Rule" id="MF_00082"/>
    </source>
</evidence>
<dbReference type="GO" id="GO:0003991">
    <property type="term" value="F:acetylglutamate kinase activity"/>
    <property type="evidence" value="ECO:0007669"/>
    <property type="project" value="UniProtKB-UniRule"/>
</dbReference>
<dbReference type="HAMAP" id="MF_00082">
    <property type="entry name" value="ArgB"/>
    <property type="match status" value="1"/>
</dbReference>
<evidence type="ECO:0000259" key="10">
    <source>
        <dbReference type="Pfam" id="PF00696"/>
    </source>
</evidence>
<comment type="function">
    <text evidence="9">Catalyzes the ATP-dependent phosphorylation of N-acetyl-L-glutamate.</text>
</comment>
<evidence type="ECO:0000256" key="4">
    <source>
        <dbReference type="ARBA" id="ARBA00022679"/>
    </source>
</evidence>
<dbReference type="PANTHER" id="PTHR23342">
    <property type="entry name" value="N-ACETYLGLUTAMATE SYNTHASE"/>
    <property type="match status" value="1"/>
</dbReference>
<dbReference type="Pfam" id="PF00696">
    <property type="entry name" value="AA_kinase"/>
    <property type="match status" value="1"/>
</dbReference>
<dbReference type="PANTHER" id="PTHR23342:SF0">
    <property type="entry name" value="N-ACETYLGLUTAMATE SYNTHASE, MITOCHONDRIAL"/>
    <property type="match status" value="1"/>
</dbReference>
<protein>
    <recommendedName>
        <fullName evidence="9">Acetylglutamate kinase</fullName>
        <ecNumber evidence="9">2.7.2.8</ecNumber>
    </recommendedName>
    <alternativeName>
        <fullName evidence="9">N-acetyl-L-glutamate 5-phosphotransferase</fullName>
    </alternativeName>
    <alternativeName>
        <fullName evidence="9">NAG kinase</fullName>
        <shortName evidence="9">NAGK</shortName>
    </alternativeName>
</protein>
<organism evidence="11 12">
    <name type="scientific">Leeuwenhoekiella aestuarii</name>
    <dbReference type="NCBI Taxonomy" id="2249426"/>
    <lineage>
        <taxon>Bacteria</taxon>
        <taxon>Pseudomonadati</taxon>
        <taxon>Bacteroidota</taxon>
        <taxon>Flavobacteriia</taxon>
        <taxon>Flavobacteriales</taxon>
        <taxon>Flavobacteriaceae</taxon>
        <taxon>Leeuwenhoekiella</taxon>
    </lineage>
</organism>
<sequence>MKKLNVVKVGGNIIEKEEDLQAFLDAFAALPEPKILVHGGGKLATQLAERLDIPVQMTNGRRITDAETVEVITMVYGGKVNKSIVAGLQARDCNAIGFSGADGNTILSVKRSVKDIDFGFVGDVVAVDSKMIDNLLSIGITPAFCAITHDGKGQLLNTNADTIACELAIGLSEKYEVTLNYCFEKAGVLLDINDDNSVVKDINSEKYTELLNDKIIADGMLPKLENCFYALKGGVHQVQLGKPEMLKNRNTNFTTLRLQ</sequence>
<keyword evidence="7 9" id="KW-0067">ATP-binding</keyword>
<comment type="similarity">
    <text evidence="9">Belongs to the acetylglutamate kinase family. ArgB subfamily.</text>
</comment>
<dbReference type="InterPro" id="IPR001048">
    <property type="entry name" value="Asp/Glu/Uridylate_kinase"/>
</dbReference>